<feature type="region of interest" description="Disordered" evidence="1">
    <location>
        <begin position="462"/>
        <end position="493"/>
    </location>
</feature>
<dbReference type="InterPro" id="IPR016024">
    <property type="entry name" value="ARM-type_fold"/>
</dbReference>
<evidence type="ECO:0000259" key="2">
    <source>
        <dbReference type="SMART" id="SM01349"/>
    </source>
</evidence>
<evidence type="ECO:0000313" key="4">
    <source>
        <dbReference type="Proteomes" id="UP000708148"/>
    </source>
</evidence>
<dbReference type="SUPFAM" id="SSF48371">
    <property type="entry name" value="ARM repeat"/>
    <property type="match status" value="1"/>
</dbReference>
<feature type="compositionally biased region" description="Polar residues" evidence="1">
    <location>
        <begin position="477"/>
        <end position="493"/>
    </location>
</feature>
<dbReference type="InterPro" id="IPR034085">
    <property type="entry name" value="TOG"/>
</dbReference>
<dbReference type="Gene3D" id="1.25.10.10">
    <property type="entry name" value="Leucine-rich Repeat Variant"/>
    <property type="match status" value="1"/>
</dbReference>
<dbReference type="GO" id="GO:0000278">
    <property type="term" value="P:mitotic cell cycle"/>
    <property type="evidence" value="ECO:0007669"/>
    <property type="project" value="UniProtKB-ARBA"/>
</dbReference>
<feature type="non-terminal residue" evidence="3">
    <location>
        <position position="1"/>
    </location>
</feature>
<dbReference type="PANTHER" id="PTHR21567">
    <property type="entry name" value="CLASP"/>
    <property type="match status" value="1"/>
</dbReference>
<dbReference type="EMBL" id="CAJHUC010003049">
    <property type="protein sequence ID" value="CAD7705207.1"/>
    <property type="molecule type" value="Genomic_DNA"/>
</dbReference>
<comment type="caution">
    <text evidence="3">The sequence shown here is derived from an EMBL/GenBank/DDBJ whole genome shotgun (WGS) entry which is preliminary data.</text>
</comment>
<reference evidence="3" key="1">
    <citation type="submission" date="2020-12" db="EMBL/GenBank/DDBJ databases">
        <authorList>
            <person name="Iha C."/>
        </authorList>
    </citation>
    <scope>NUCLEOTIDE SEQUENCE</scope>
</reference>
<dbReference type="Proteomes" id="UP000708148">
    <property type="component" value="Unassembled WGS sequence"/>
</dbReference>
<dbReference type="SMART" id="SM01349">
    <property type="entry name" value="TOG"/>
    <property type="match status" value="1"/>
</dbReference>
<name>A0A8S1JFJ4_9CHLO</name>
<dbReference type="AlphaFoldDB" id="A0A8S1JFJ4"/>
<dbReference type="GO" id="GO:0005881">
    <property type="term" value="C:cytoplasmic microtubule"/>
    <property type="evidence" value="ECO:0007669"/>
    <property type="project" value="TreeGrafter"/>
</dbReference>
<dbReference type="OrthoDB" id="46159at2759"/>
<dbReference type="GO" id="GO:0000226">
    <property type="term" value="P:microtubule cytoskeleton organization"/>
    <property type="evidence" value="ECO:0007669"/>
    <property type="project" value="TreeGrafter"/>
</dbReference>
<proteinExistence type="predicted"/>
<dbReference type="PANTHER" id="PTHR21567:SF9">
    <property type="entry name" value="CLIP-ASSOCIATING PROTEIN"/>
    <property type="match status" value="1"/>
</dbReference>
<dbReference type="InterPro" id="IPR011989">
    <property type="entry name" value="ARM-like"/>
</dbReference>
<dbReference type="GO" id="GO:0008017">
    <property type="term" value="F:microtubule binding"/>
    <property type="evidence" value="ECO:0007669"/>
    <property type="project" value="TreeGrafter"/>
</dbReference>
<evidence type="ECO:0000256" key="1">
    <source>
        <dbReference type="SAM" id="MobiDB-lite"/>
    </source>
</evidence>
<feature type="domain" description="TOG" evidence="2">
    <location>
        <begin position="225"/>
        <end position="470"/>
    </location>
</feature>
<sequence>HTLRRVLMPLLPQLMVAPIKEQHPNSEATAPGVSEPQVPGNVAKHFNARGGNPMGLPAKRGWREPQPTSALECTASKQIVAETDMKGKADGYGRSRTASTSGVEAGCSSAPLSAGDAGMAVQEVSNTVWGPHSGPLTPGGFAKHHQDQHLEAAGQPGTLDAPSAMETEAMPEDAEMPQVVPGQLSSDQQPVEQPVQLFANDTPRQHRRRACSVPEASPSSFVLKNVHKPVDQREAFQRLVHELQAEPSVSTVQRLGRCACDLNKDVWAETLAQVVLSLLSLLSSEDESMREQALIALREVIVHQASLLPSSLAKEVILRVLACHKDRVGLVRMAADQVMEELCQRVDPGPTVDTLSGALASATETSQTVAGMANAVACCIVNNTARVLRRSSDFAVSKALQTKLMSGLLAAYNSSWVDVRKSVVYCLAELWNRLGERMSPELAALTPAQTALVKLYADKVKHKNKENAKPSSPRPGSLQSLVLASARSTPGAQ</sequence>
<accession>A0A8S1JFJ4</accession>
<gene>
    <name evidence="3" type="ORF">OSTQU699_LOCUS10562</name>
</gene>
<organism evidence="3 4">
    <name type="scientific">Ostreobium quekettii</name>
    <dbReference type="NCBI Taxonomy" id="121088"/>
    <lineage>
        <taxon>Eukaryota</taxon>
        <taxon>Viridiplantae</taxon>
        <taxon>Chlorophyta</taxon>
        <taxon>core chlorophytes</taxon>
        <taxon>Ulvophyceae</taxon>
        <taxon>TCBD clade</taxon>
        <taxon>Bryopsidales</taxon>
        <taxon>Ostreobineae</taxon>
        <taxon>Ostreobiaceae</taxon>
        <taxon>Ostreobium</taxon>
    </lineage>
</organism>
<keyword evidence="4" id="KW-1185">Reference proteome</keyword>
<dbReference type="GO" id="GO:0005819">
    <property type="term" value="C:spindle"/>
    <property type="evidence" value="ECO:0007669"/>
    <property type="project" value="UniProtKB-ARBA"/>
</dbReference>
<protein>
    <recommendedName>
        <fullName evidence="2">TOG domain-containing protein</fullName>
    </recommendedName>
</protein>
<evidence type="ECO:0000313" key="3">
    <source>
        <dbReference type="EMBL" id="CAD7705207.1"/>
    </source>
</evidence>